<dbReference type="PANTHER" id="PTHR46177">
    <property type="entry name" value="INTEGRASE CATALYTIC DOMAIN-CONTAINING PROTEIN"/>
    <property type="match status" value="1"/>
</dbReference>
<dbReference type="Pfam" id="PF24764">
    <property type="entry name" value="rva_4"/>
    <property type="match status" value="1"/>
</dbReference>
<proteinExistence type="predicted"/>
<feature type="compositionally biased region" description="Basic and acidic residues" evidence="1">
    <location>
        <begin position="83"/>
        <end position="92"/>
    </location>
</feature>
<dbReference type="Proteomes" id="UP001195769">
    <property type="component" value="Unassembled WGS sequence"/>
</dbReference>
<evidence type="ECO:0000256" key="1">
    <source>
        <dbReference type="SAM" id="MobiDB-lite"/>
    </source>
</evidence>
<sequence>MGITPQRPKHRPFVESPQLPLPRRIRLFLEFSISAITQHNQTLVHYSIIVISVVPRMQADDREDENEDGYYTHHSTNPSGRNQHKDCPPKGDHKVANLLREYHRQNISDRKLISKLLQAEHGIKMSEATVARRRRELGLFGSHLTAAQLPEVTKRQLVLDQLADDPTGRRGPRVVKELIANKTGVMLPRKYIRDQMMLQEPEGFVVRQPTSKKLSRRPLVVLGPHHEWSGDGHDKLTQIGFPIWGIRDVWSGKWLGIWVLPNNRLKDAIAYLYLSLCYQLGGIPIQTTTDCGSETTEIYGFANALREHFSPHLSLNELPAHKFLKSVHNTTIERGWLRLRLQWGDNVKVFWEAGSGIYDEMDLRQYDLVKWLWPKLIQQELNQLQEQFNNHHVRKDSSKKLPSGVSPNVAFALHDEYQAENCLQAVDREVVRQLMESIGGEDLIHFVSVEYENHAQTIFTNLGFKELSFHNVWNIFSAMLPLI</sequence>
<evidence type="ECO:0000313" key="3">
    <source>
        <dbReference type="EMBL" id="KAG1895859.1"/>
    </source>
</evidence>
<evidence type="ECO:0000259" key="2">
    <source>
        <dbReference type="Pfam" id="PF24764"/>
    </source>
</evidence>
<feature type="region of interest" description="Disordered" evidence="1">
    <location>
        <begin position="60"/>
        <end position="92"/>
    </location>
</feature>
<organism evidence="3 4">
    <name type="scientific">Suillus fuscotomentosus</name>
    <dbReference type="NCBI Taxonomy" id="1912939"/>
    <lineage>
        <taxon>Eukaryota</taxon>
        <taxon>Fungi</taxon>
        <taxon>Dikarya</taxon>
        <taxon>Basidiomycota</taxon>
        <taxon>Agaricomycotina</taxon>
        <taxon>Agaricomycetes</taxon>
        <taxon>Agaricomycetidae</taxon>
        <taxon>Boletales</taxon>
        <taxon>Suillineae</taxon>
        <taxon>Suillaceae</taxon>
        <taxon>Suillus</taxon>
    </lineage>
</organism>
<dbReference type="RefSeq" id="XP_041221435.1">
    <property type="nucleotide sequence ID" value="XM_041370439.1"/>
</dbReference>
<comment type="caution">
    <text evidence="3">The sequence shown here is derived from an EMBL/GenBank/DDBJ whole genome shotgun (WGS) entry which is preliminary data.</text>
</comment>
<dbReference type="EMBL" id="JABBWK010000061">
    <property type="protein sequence ID" value="KAG1895859.1"/>
    <property type="molecule type" value="Genomic_DNA"/>
</dbReference>
<protein>
    <recommendedName>
        <fullName evidence="2">Integrase core domain-containing protein</fullName>
    </recommendedName>
</protein>
<evidence type="ECO:0000313" key="4">
    <source>
        <dbReference type="Proteomes" id="UP001195769"/>
    </source>
</evidence>
<dbReference type="AlphaFoldDB" id="A0AAD4HHN9"/>
<dbReference type="GeneID" id="64664737"/>
<feature type="domain" description="Integrase core" evidence="2">
    <location>
        <begin position="221"/>
        <end position="399"/>
    </location>
</feature>
<dbReference type="InterPro" id="IPR058913">
    <property type="entry name" value="Integrase_dom_put"/>
</dbReference>
<reference evidence="3" key="1">
    <citation type="journal article" date="2020" name="New Phytol.">
        <title>Comparative genomics reveals dynamic genome evolution in host specialist ectomycorrhizal fungi.</title>
        <authorList>
            <person name="Lofgren L.A."/>
            <person name="Nguyen N.H."/>
            <person name="Vilgalys R."/>
            <person name="Ruytinx J."/>
            <person name="Liao H.L."/>
            <person name="Branco S."/>
            <person name="Kuo A."/>
            <person name="LaButti K."/>
            <person name="Lipzen A."/>
            <person name="Andreopoulos W."/>
            <person name="Pangilinan J."/>
            <person name="Riley R."/>
            <person name="Hundley H."/>
            <person name="Na H."/>
            <person name="Barry K."/>
            <person name="Grigoriev I.V."/>
            <person name="Stajich J.E."/>
            <person name="Kennedy P.G."/>
        </authorList>
    </citation>
    <scope>NUCLEOTIDE SEQUENCE</scope>
    <source>
        <strain evidence="3">FC203</strain>
    </source>
</reference>
<gene>
    <name evidence="3" type="ORF">F5891DRAFT_1280900</name>
</gene>
<accession>A0AAD4HHN9</accession>
<keyword evidence="4" id="KW-1185">Reference proteome</keyword>
<name>A0AAD4HHN9_9AGAM</name>
<dbReference type="PANTHER" id="PTHR46177:SF1">
    <property type="entry name" value="INTEGRASE CATALYTIC DOMAIN-CONTAINING PROTEIN"/>
    <property type="match status" value="1"/>
</dbReference>